<feature type="transmembrane region" description="Helical" evidence="1">
    <location>
        <begin position="12"/>
        <end position="34"/>
    </location>
</feature>
<accession>A0A1H5WAA2</accession>
<dbReference type="EMBL" id="FNUL01000014">
    <property type="protein sequence ID" value="SEF96394.1"/>
    <property type="molecule type" value="Genomic_DNA"/>
</dbReference>
<evidence type="ECO:0000313" key="3">
    <source>
        <dbReference type="Proteomes" id="UP000236726"/>
    </source>
</evidence>
<feature type="transmembrane region" description="Helical" evidence="1">
    <location>
        <begin position="71"/>
        <end position="89"/>
    </location>
</feature>
<organism evidence="2 3">
    <name type="scientific">Lachnospira multipara</name>
    <dbReference type="NCBI Taxonomy" id="28051"/>
    <lineage>
        <taxon>Bacteria</taxon>
        <taxon>Bacillati</taxon>
        <taxon>Bacillota</taxon>
        <taxon>Clostridia</taxon>
        <taxon>Lachnospirales</taxon>
        <taxon>Lachnospiraceae</taxon>
        <taxon>Lachnospira</taxon>
    </lineage>
</organism>
<dbReference type="AlphaFoldDB" id="A0A1H5WAA2"/>
<keyword evidence="1" id="KW-0812">Transmembrane</keyword>
<keyword evidence="1" id="KW-0472">Membrane</keyword>
<keyword evidence="3" id="KW-1185">Reference proteome</keyword>
<evidence type="ECO:0000313" key="2">
    <source>
        <dbReference type="EMBL" id="SEF96394.1"/>
    </source>
</evidence>
<keyword evidence="1" id="KW-1133">Transmembrane helix</keyword>
<protein>
    <submittedName>
        <fullName evidence="2">Uncharacterized protein</fullName>
    </submittedName>
</protein>
<sequence>MKKIFGGINLTWPKLIIMAIILGVYTAIMAMLPIAKDTSFSDLTVSFEVWIFLGIFIIMNSKSPKDSALKCFIFFLISQPLVYLVQDIIKHSNLFNTYYRFWVLWTIACIPMGFIGYYMKKDKWWGLLILIPMLLLTAEMCAGYLSNTMFSFPRHLLTTIFCMGALIIYPLAIFNNKKIKITGVVISGLLIIAIFAICIINPPKYSTIILYNGDEYQFDDSYNVYLVDKKYGNLSIEYDAGLEDWALHADFKKAGKTEFVIESPDGKKTTFDISIERSTYTIKEKNN</sequence>
<reference evidence="2 3" key="1">
    <citation type="submission" date="2016-10" db="EMBL/GenBank/DDBJ databases">
        <authorList>
            <person name="de Groot N.N."/>
        </authorList>
    </citation>
    <scope>NUCLEOTIDE SEQUENCE [LARGE SCALE GENOMIC DNA]</scope>
    <source>
        <strain evidence="2 3">D15d</strain>
    </source>
</reference>
<feature type="transmembrane region" description="Helical" evidence="1">
    <location>
        <begin position="125"/>
        <end position="146"/>
    </location>
</feature>
<dbReference type="RefSeq" id="WP_103953255.1">
    <property type="nucleotide sequence ID" value="NZ_FNUL01000014.1"/>
</dbReference>
<gene>
    <name evidence="2" type="ORF">SAMN05216537_11474</name>
</gene>
<feature type="transmembrane region" description="Helical" evidence="1">
    <location>
        <begin position="181"/>
        <end position="202"/>
    </location>
</feature>
<proteinExistence type="predicted"/>
<feature type="transmembrane region" description="Helical" evidence="1">
    <location>
        <begin position="101"/>
        <end position="118"/>
    </location>
</feature>
<feature type="transmembrane region" description="Helical" evidence="1">
    <location>
        <begin position="40"/>
        <end position="59"/>
    </location>
</feature>
<dbReference type="Proteomes" id="UP000236726">
    <property type="component" value="Unassembled WGS sequence"/>
</dbReference>
<evidence type="ECO:0000256" key="1">
    <source>
        <dbReference type="SAM" id="Phobius"/>
    </source>
</evidence>
<feature type="transmembrane region" description="Helical" evidence="1">
    <location>
        <begin position="152"/>
        <end position="174"/>
    </location>
</feature>
<name>A0A1H5WAA2_9FIRM</name>